<feature type="transmembrane region" description="Helical" evidence="9">
    <location>
        <begin position="399"/>
        <end position="418"/>
    </location>
</feature>
<feature type="transmembrane region" description="Helical" evidence="9">
    <location>
        <begin position="358"/>
        <end position="379"/>
    </location>
</feature>
<reference evidence="10 11" key="1">
    <citation type="submission" date="2018-01" db="EMBL/GenBank/DDBJ databases">
        <title>Co-occurrence of chitin degradation, pigmentation and bioactivity in marine Pseudoalteromonas.</title>
        <authorList>
            <person name="Paulsen S."/>
            <person name="Gram L."/>
            <person name="Machado H."/>
        </authorList>
    </citation>
    <scope>NUCLEOTIDE SEQUENCE [LARGE SCALE GENOMIC DNA]</scope>
    <source>
        <strain evidence="10 11">S3898</strain>
    </source>
</reference>
<evidence type="ECO:0000256" key="7">
    <source>
        <dbReference type="ARBA" id="ARBA00022989"/>
    </source>
</evidence>
<gene>
    <name evidence="10" type="primary">brnQ</name>
    <name evidence="10" type="ORF">C1E23_17510</name>
</gene>
<organism evidence="10 11">
    <name type="scientific">Pseudoalteromonas phenolica</name>
    <dbReference type="NCBI Taxonomy" id="161398"/>
    <lineage>
        <taxon>Bacteria</taxon>
        <taxon>Pseudomonadati</taxon>
        <taxon>Pseudomonadota</taxon>
        <taxon>Gammaproteobacteria</taxon>
        <taxon>Alteromonadales</taxon>
        <taxon>Pseudoalteromonadaceae</taxon>
        <taxon>Pseudoalteromonas</taxon>
    </lineage>
</organism>
<dbReference type="GO" id="GO:0015818">
    <property type="term" value="P:isoleucine transport"/>
    <property type="evidence" value="ECO:0007669"/>
    <property type="project" value="TreeGrafter"/>
</dbReference>
<proteinExistence type="inferred from homology"/>
<keyword evidence="4" id="KW-1003">Cell membrane</keyword>
<dbReference type="GO" id="GO:0015820">
    <property type="term" value="P:L-leucine transport"/>
    <property type="evidence" value="ECO:0007669"/>
    <property type="project" value="TreeGrafter"/>
</dbReference>
<keyword evidence="6 9" id="KW-0029">Amino-acid transport</keyword>
<evidence type="ECO:0000313" key="11">
    <source>
        <dbReference type="Proteomes" id="UP000291338"/>
    </source>
</evidence>
<evidence type="ECO:0000256" key="9">
    <source>
        <dbReference type="RuleBase" id="RU362122"/>
    </source>
</evidence>
<keyword evidence="5 9" id="KW-0812">Transmembrane</keyword>
<dbReference type="InterPro" id="IPR004685">
    <property type="entry name" value="Brnchd-chn_aa_trnsp_Livcs"/>
</dbReference>
<evidence type="ECO:0000256" key="6">
    <source>
        <dbReference type="ARBA" id="ARBA00022970"/>
    </source>
</evidence>
<comment type="subcellular location">
    <subcellularLocation>
        <location evidence="9">Cell inner membrane</location>
        <topology evidence="9">Multi-pass membrane protein</topology>
    </subcellularLocation>
    <subcellularLocation>
        <location evidence="1">Cell membrane</location>
        <topology evidence="1">Multi-pass membrane protein</topology>
    </subcellularLocation>
</comment>
<dbReference type="EMBL" id="PPSX01000078">
    <property type="protein sequence ID" value="RZQ51786.1"/>
    <property type="molecule type" value="Genomic_DNA"/>
</dbReference>
<feature type="transmembrane region" description="Helical" evidence="9">
    <location>
        <begin position="324"/>
        <end position="351"/>
    </location>
</feature>
<keyword evidence="7 9" id="KW-1133">Transmembrane helix</keyword>
<feature type="transmembrane region" description="Helical" evidence="9">
    <location>
        <begin position="261"/>
        <end position="289"/>
    </location>
</feature>
<evidence type="ECO:0000256" key="5">
    <source>
        <dbReference type="ARBA" id="ARBA00022692"/>
    </source>
</evidence>
<dbReference type="GO" id="GO:0015188">
    <property type="term" value="F:L-isoleucine transmembrane transporter activity"/>
    <property type="evidence" value="ECO:0007669"/>
    <property type="project" value="TreeGrafter"/>
</dbReference>
<dbReference type="GO" id="GO:0015190">
    <property type="term" value="F:L-leucine transmembrane transporter activity"/>
    <property type="evidence" value="ECO:0007669"/>
    <property type="project" value="TreeGrafter"/>
</dbReference>
<dbReference type="AlphaFoldDB" id="A0A4Q7IKM9"/>
<dbReference type="RefSeq" id="WP_130256795.1">
    <property type="nucleotide sequence ID" value="NZ_PPSX01000078.1"/>
</dbReference>
<dbReference type="Pfam" id="PF05525">
    <property type="entry name" value="Branch_AA_trans"/>
    <property type="match status" value="1"/>
</dbReference>
<feature type="transmembrane region" description="Helical" evidence="9">
    <location>
        <begin position="218"/>
        <end position="241"/>
    </location>
</feature>
<dbReference type="PANTHER" id="PTHR30588:SF0">
    <property type="entry name" value="BRANCHED-CHAIN AMINO ACID PERMEASE BRNQ"/>
    <property type="match status" value="1"/>
</dbReference>
<dbReference type="NCBIfam" id="TIGR00796">
    <property type="entry name" value="livcs"/>
    <property type="match status" value="1"/>
</dbReference>
<evidence type="ECO:0000256" key="2">
    <source>
        <dbReference type="ARBA" id="ARBA00008540"/>
    </source>
</evidence>
<dbReference type="Proteomes" id="UP000291338">
    <property type="component" value="Unassembled WGS sequence"/>
</dbReference>
<feature type="transmembrane region" description="Helical" evidence="9">
    <location>
        <begin position="113"/>
        <end position="131"/>
    </location>
</feature>
<sequence length="428" mass="45775">MSKSSLLTLGFMTFALFLGAGNVIFPPQLGQGSGEFFWPATVGFLITAVGLPALTLIAIGYMGGSEALTKKLPRAGHLLFWGVLFLSIGPLFSLPRTFSVSFEFIAKPFFADWALLPFTIVMAATTLFFALSPGKLMDRIGKVLTPVLLLMLLFIAISAFLYPHGQLDSTAEQYQSFAIASGLSEGYMTMDVLGAVGFGWLVINALKSAAPNAPIVPNLIKIVLISSVAMCFVYIAIAFVGANYGMVESNGGALLSNYMNWIYGTPGVLLMGVIVTLACLTTAIGLTCACAEFASQNFKGITYKTSTIVIVAVTTLVANLGLDLLIAITLPLVVVLHPVAISIILLGLFYLKRPFNGLVYSLTIAAAITGGVFDALKILGKMPDQLHNVFVNYLPLYQYNAGWIVPTLSVFIVANFVFQSKRKTLAAL</sequence>
<comment type="similarity">
    <text evidence="2 9">Belongs to the branched chain amino acid transporter family.</text>
</comment>
<accession>A0A4Q7IKM9</accession>
<dbReference type="GO" id="GO:0005304">
    <property type="term" value="F:L-valine transmembrane transporter activity"/>
    <property type="evidence" value="ECO:0007669"/>
    <property type="project" value="TreeGrafter"/>
</dbReference>
<evidence type="ECO:0000256" key="3">
    <source>
        <dbReference type="ARBA" id="ARBA00022448"/>
    </source>
</evidence>
<feature type="transmembrane region" description="Helical" evidence="9">
    <location>
        <begin position="75"/>
        <end position="93"/>
    </location>
</feature>
<dbReference type="PANTHER" id="PTHR30588">
    <property type="entry name" value="BRANCHED-CHAIN AMINO ACID TRANSPORT SYSTEM 2 CARRIER PROTEIN"/>
    <property type="match status" value="1"/>
</dbReference>
<protein>
    <recommendedName>
        <fullName evidence="9">Branched-chain amino acid transport system carrier protein</fullName>
    </recommendedName>
</protein>
<evidence type="ECO:0000313" key="10">
    <source>
        <dbReference type="EMBL" id="RZQ51786.1"/>
    </source>
</evidence>
<feature type="transmembrane region" description="Helical" evidence="9">
    <location>
        <begin position="143"/>
        <end position="162"/>
    </location>
</feature>
<evidence type="ECO:0000256" key="1">
    <source>
        <dbReference type="ARBA" id="ARBA00004651"/>
    </source>
</evidence>
<comment type="function">
    <text evidence="9">Component of the transport system for branched-chain amino acids.</text>
</comment>
<comment type="caution">
    <text evidence="10">The sequence shown here is derived from an EMBL/GenBank/DDBJ whole genome shotgun (WGS) entry which is preliminary data.</text>
</comment>
<name>A0A4Q7IKM9_9GAMM</name>
<evidence type="ECO:0000256" key="4">
    <source>
        <dbReference type="ARBA" id="ARBA00022475"/>
    </source>
</evidence>
<feature type="transmembrane region" description="Helical" evidence="9">
    <location>
        <begin position="37"/>
        <end position="63"/>
    </location>
</feature>
<feature type="transmembrane region" description="Helical" evidence="9">
    <location>
        <begin position="187"/>
        <end position="206"/>
    </location>
</feature>
<dbReference type="GO" id="GO:0005886">
    <property type="term" value="C:plasma membrane"/>
    <property type="evidence" value="ECO:0007669"/>
    <property type="project" value="UniProtKB-SubCell"/>
</dbReference>
<keyword evidence="8 9" id="KW-0472">Membrane</keyword>
<keyword evidence="3 9" id="KW-0813">Transport</keyword>
<evidence type="ECO:0000256" key="8">
    <source>
        <dbReference type="ARBA" id="ARBA00023136"/>
    </source>
</evidence>
<comment type="caution">
    <text evidence="9">Lacks conserved residue(s) required for the propagation of feature annotation.</text>
</comment>